<sequence length="409" mass="45295">MLRVADIIMRFPKSQVYGSYFESRFLAARTIPIQNPEAEIELANLYFNHAPLLERAQWNNALAVYSAIQGKGIMESIQYREKSIAFTDGFTEPTQLRLHATAAMADALCSIGRFTAARALAQSAQQMAQFLGHILEHVQAVATEARCCLSIGDFKVAAQLCERGRGLLLDCGMQGTYLDLGLQNYATEIHHFKTEFLEARTLYAQLANSGKTYFAALVLLNPATLDQEMGVESTLVRRNLEAAQLQFPTTTVSPEGELLTCEAVSAALTLRDGDTTTARSTFEWVFAKLNMHAEGANFCLDRLADLDTGMYDVQSTLRWAGVYLGFAMRTKNNLSLVKALRCLGQIVAVEGDQATALSLFQVALDQFIAMDVHLWRADCMVRIAKILAGRGEILEGKELLRSARPLFDR</sequence>
<evidence type="ECO:0000313" key="1">
    <source>
        <dbReference type="EMBL" id="KAJ7336862.1"/>
    </source>
</evidence>
<accession>A0AAD6ZSH6</accession>
<proteinExistence type="predicted"/>
<evidence type="ECO:0000313" key="2">
    <source>
        <dbReference type="Proteomes" id="UP001218218"/>
    </source>
</evidence>
<organism evidence="1 2">
    <name type="scientific">Mycena albidolilacea</name>
    <dbReference type="NCBI Taxonomy" id="1033008"/>
    <lineage>
        <taxon>Eukaryota</taxon>
        <taxon>Fungi</taxon>
        <taxon>Dikarya</taxon>
        <taxon>Basidiomycota</taxon>
        <taxon>Agaricomycotina</taxon>
        <taxon>Agaricomycetes</taxon>
        <taxon>Agaricomycetidae</taxon>
        <taxon>Agaricales</taxon>
        <taxon>Marasmiineae</taxon>
        <taxon>Mycenaceae</taxon>
        <taxon>Mycena</taxon>
    </lineage>
</organism>
<protein>
    <submittedName>
        <fullName evidence="1">Uncharacterized protein</fullName>
    </submittedName>
</protein>
<gene>
    <name evidence="1" type="ORF">DFH08DRAFT_281425</name>
</gene>
<dbReference type="AlphaFoldDB" id="A0AAD6ZSH6"/>
<name>A0AAD6ZSH6_9AGAR</name>
<keyword evidence="2" id="KW-1185">Reference proteome</keyword>
<dbReference type="Proteomes" id="UP001218218">
    <property type="component" value="Unassembled WGS sequence"/>
</dbReference>
<dbReference type="InterPro" id="IPR011990">
    <property type="entry name" value="TPR-like_helical_dom_sf"/>
</dbReference>
<dbReference type="Gene3D" id="1.25.40.10">
    <property type="entry name" value="Tetratricopeptide repeat domain"/>
    <property type="match status" value="1"/>
</dbReference>
<comment type="caution">
    <text evidence="1">The sequence shown here is derived from an EMBL/GenBank/DDBJ whole genome shotgun (WGS) entry which is preliminary data.</text>
</comment>
<reference evidence="1" key="1">
    <citation type="submission" date="2023-03" db="EMBL/GenBank/DDBJ databases">
        <title>Massive genome expansion in bonnet fungi (Mycena s.s.) driven by repeated elements and novel gene families across ecological guilds.</title>
        <authorList>
            <consortium name="Lawrence Berkeley National Laboratory"/>
            <person name="Harder C.B."/>
            <person name="Miyauchi S."/>
            <person name="Viragh M."/>
            <person name="Kuo A."/>
            <person name="Thoen E."/>
            <person name="Andreopoulos B."/>
            <person name="Lu D."/>
            <person name="Skrede I."/>
            <person name="Drula E."/>
            <person name="Henrissat B."/>
            <person name="Morin E."/>
            <person name="Kohler A."/>
            <person name="Barry K."/>
            <person name="LaButti K."/>
            <person name="Morin E."/>
            <person name="Salamov A."/>
            <person name="Lipzen A."/>
            <person name="Mereny Z."/>
            <person name="Hegedus B."/>
            <person name="Baldrian P."/>
            <person name="Stursova M."/>
            <person name="Weitz H."/>
            <person name="Taylor A."/>
            <person name="Grigoriev I.V."/>
            <person name="Nagy L.G."/>
            <person name="Martin F."/>
            <person name="Kauserud H."/>
        </authorList>
    </citation>
    <scope>NUCLEOTIDE SEQUENCE</scope>
    <source>
        <strain evidence="1">CBHHK002</strain>
    </source>
</reference>
<dbReference type="EMBL" id="JARIHO010000030">
    <property type="protein sequence ID" value="KAJ7336862.1"/>
    <property type="molecule type" value="Genomic_DNA"/>
</dbReference>